<keyword evidence="5" id="KW-0830">Ubiquinone</keyword>
<comment type="function">
    <text evidence="5">NDH-1 shuttles electrons from NADH, via FMN and iron-sulfur (Fe-S) centers, to quinones in the respiratory chain. The immediate electron acceptor for the enzyme in this species is believed to be ubiquinone. Couples the redox reaction to proton translocation (for every two electrons transferred, four hydrogen ions are translocated across the cytoplasmic membrane), and thus conserves the redox energy in a proton gradient. This subunit may bind ubiquinone.</text>
</comment>
<evidence type="ECO:0000256" key="4">
    <source>
        <dbReference type="ARBA" id="ARBA00023136"/>
    </source>
</evidence>
<keyword evidence="3 5" id="KW-1133">Transmembrane helix</keyword>
<comment type="subunit">
    <text evidence="5">NDH-1 is composed of 14 different subunits. Subunits NuoA, H, J, K, L, M, N constitute the membrane sector of the complex.</text>
</comment>
<organism evidence="7 8">
    <name type="scientific">Nitrosospira multiformis</name>
    <dbReference type="NCBI Taxonomy" id="1231"/>
    <lineage>
        <taxon>Bacteria</taxon>
        <taxon>Pseudomonadati</taxon>
        <taxon>Pseudomonadota</taxon>
        <taxon>Betaproteobacteria</taxon>
        <taxon>Nitrosomonadales</taxon>
        <taxon>Nitrosomonadaceae</taxon>
        <taxon>Nitrosospira</taxon>
    </lineage>
</organism>
<feature type="transmembrane region" description="Helical" evidence="5">
    <location>
        <begin position="302"/>
        <end position="325"/>
    </location>
</feature>
<feature type="transmembrane region" description="Helical" evidence="5">
    <location>
        <begin position="118"/>
        <end position="137"/>
    </location>
</feature>
<keyword evidence="2 5" id="KW-0812">Transmembrane</keyword>
<evidence type="ECO:0000256" key="6">
    <source>
        <dbReference type="RuleBase" id="RU000471"/>
    </source>
</evidence>
<accession>A0A1H8GFD0</accession>
<dbReference type="Pfam" id="PF00146">
    <property type="entry name" value="NADHdh"/>
    <property type="match status" value="1"/>
</dbReference>
<keyword evidence="4 5" id="KW-0472">Membrane</keyword>
<evidence type="ECO:0000313" key="8">
    <source>
        <dbReference type="Proteomes" id="UP000183898"/>
    </source>
</evidence>
<feature type="transmembrane region" description="Helical" evidence="5">
    <location>
        <begin position="158"/>
        <end position="175"/>
    </location>
</feature>
<dbReference type="GO" id="GO:0005886">
    <property type="term" value="C:plasma membrane"/>
    <property type="evidence" value="ECO:0007669"/>
    <property type="project" value="UniProtKB-SubCell"/>
</dbReference>
<dbReference type="EC" id="7.1.1.-" evidence="5"/>
<keyword evidence="5 6" id="KW-0520">NAD</keyword>
<dbReference type="PANTHER" id="PTHR11432:SF3">
    <property type="entry name" value="NADH-UBIQUINONE OXIDOREDUCTASE CHAIN 1"/>
    <property type="match status" value="1"/>
</dbReference>
<dbReference type="GO" id="GO:0016655">
    <property type="term" value="F:oxidoreductase activity, acting on NAD(P)H, quinone or similar compound as acceptor"/>
    <property type="evidence" value="ECO:0007669"/>
    <property type="project" value="UniProtKB-UniRule"/>
</dbReference>
<keyword evidence="5" id="KW-1278">Translocase</keyword>
<dbReference type="Proteomes" id="UP000183898">
    <property type="component" value="Unassembled WGS sequence"/>
</dbReference>
<name>A0A1H8GFD0_9PROT</name>
<evidence type="ECO:0000256" key="1">
    <source>
        <dbReference type="ARBA" id="ARBA00004141"/>
    </source>
</evidence>
<comment type="similarity">
    <text evidence="5 6">Belongs to the complex I subunit 1 family.</text>
</comment>
<keyword evidence="5" id="KW-1003">Cell membrane</keyword>
<dbReference type="HAMAP" id="MF_01350">
    <property type="entry name" value="NDH1_NuoH"/>
    <property type="match status" value="1"/>
</dbReference>
<dbReference type="AlphaFoldDB" id="A0A1H8GFD0"/>
<feature type="transmembrane region" description="Helical" evidence="5">
    <location>
        <begin position="244"/>
        <end position="264"/>
    </location>
</feature>
<dbReference type="PROSITE" id="PS00668">
    <property type="entry name" value="COMPLEX1_ND1_2"/>
    <property type="match status" value="1"/>
</dbReference>
<dbReference type="InterPro" id="IPR001694">
    <property type="entry name" value="NADH_UbQ_OxRdtase_su1/FPO"/>
</dbReference>
<dbReference type="NCBIfam" id="NF004740">
    <property type="entry name" value="PRK06076.1-1"/>
    <property type="match status" value="1"/>
</dbReference>
<dbReference type="GO" id="GO:0009060">
    <property type="term" value="P:aerobic respiration"/>
    <property type="evidence" value="ECO:0007669"/>
    <property type="project" value="TreeGrafter"/>
</dbReference>
<proteinExistence type="inferred from homology"/>
<keyword evidence="5" id="KW-0874">Quinone</keyword>
<gene>
    <name evidence="5" type="primary">nuoH</name>
    <name evidence="7" type="ORF">SAMN05216404_104195</name>
</gene>
<dbReference type="NCBIfam" id="NF004741">
    <property type="entry name" value="PRK06076.1-2"/>
    <property type="match status" value="1"/>
</dbReference>
<feature type="transmembrane region" description="Helical" evidence="5">
    <location>
        <begin position="84"/>
        <end position="106"/>
    </location>
</feature>
<evidence type="ECO:0000256" key="5">
    <source>
        <dbReference type="HAMAP-Rule" id="MF_01350"/>
    </source>
</evidence>
<dbReference type="GO" id="GO:0003954">
    <property type="term" value="F:NADH dehydrogenase activity"/>
    <property type="evidence" value="ECO:0007669"/>
    <property type="project" value="TreeGrafter"/>
</dbReference>
<sequence>MDLAMNSGFSHEWAAIWVNLILILAVLFAFSAMLSWIERRLLGLWQDRCGPNRVGPFGVLQIVADSIKLLTKEDWIPPFADRAVFVLAPAIVAVTTLLAFAVVPIAPGLGVVDLNIGLLFFLAMSSLGVYSIVLGGWASNNKYSLLGGFRAAAQMLSYEVFMGLALMGVVMLAGSFNLRDIVAAQENLWFCIPQILGLATFAVAGIAEARRLPFDLPESENELVAGFHTEYSSMKFGLFFIGEYVGITLISAMIVTLFFGGWLGPLLPPLVWFLLKTLIVIVCFVLLRAALPRPRYDQLMTYGWKVMLPVTLVNLLITGAVVLSAA</sequence>
<evidence type="ECO:0000256" key="3">
    <source>
        <dbReference type="ARBA" id="ARBA00022989"/>
    </source>
</evidence>
<comment type="subcellular location">
    <subcellularLocation>
        <location evidence="5 6">Cell membrane</location>
        <topology evidence="5 6">Multi-pass membrane protein</topology>
    </subcellularLocation>
    <subcellularLocation>
        <location evidence="1">Membrane</location>
        <topology evidence="1">Multi-pass membrane protein</topology>
    </subcellularLocation>
</comment>
<dbReference type="InterPro" id="IPR018086">
    <property type="entry name" value="NADH_UbQ_OxRdtase_su1_CS"/>
</dbReference>
<comment type="catalytic activity">
    <reaction evidence="5">
        <text>a quinone + NADH + 5 H(+)(in) = a quinol + NAD(+) + 4 H(+)(out)</text>
        <dbReference type="Rhea" id="RHEA:57888"/>
        <dbReference type="ChEBI" id="CHEBI:15378"/>
        <dbReference type="ChEBI" id="CHEBI:24646"/>
        <dbReference type="ChEBI" id="CHEBI:57540"/>
        <dbReference type="ChEBI" id="CHEBI:57945"/>
        <dbReference type="ChEBI" id="CHEBI:132124"/>
    </reaction>
</comment>
<reference evidence="7 8" key="1">
    <citation type="submission" date="2016-10" db="EMBL/GenBank/DDBJ databases">
        <authorList>
            <person name="de Groot N.N."/>
        </authorList>
    </citation>
    <scope>NUCLEOTIDE SEQUENCE [LARGE SCALE GENOMIC DNA]</scope>
    <source>
        <strain evidence="7 8">Nl18</strain>
    </source>
</reference>
<feature type="transmembrane region" description="Helical" evidence="5">
    <location>
        <begin position="187"/>
        <end position="207"/>
    </location>
</feature>
<evidence type="ECO:0000256" key="2">
    <source>
        <dbReference type="ARBA" id="ARBA00022692"/>
    </source>
</evidence>
<protein>
    <recommendedName>
        <fullName evidence="5">NADH-quinone oxidoreductase subunit H</fullName>
        <ecNumber evidence="5">7.1.1.-</ecNumber>
    </recommendedName>
    <alternativeName>
        <fullName evidence="5">NADH dehydrogenase I subunit H</fullName>
    </alternativeName>
    <alternativeName>
        <fullName evidence="5">NDH-1 subunit H</fullName>
    </alternativeName>
</protein>
<evidence type="ECO:0000313" key="7">
    <source>
        <dbReference type="EMBL" id="SEN42851.1"/>
    </source>
</evidence>
<dbReference type="EMBL" id="FOCT01000004">
    <property type="protein sequence ID" value="SEN42851.1"/>
    <property type="molecule type" value="Genomic_DNA"/>
</dbReference>
<feature type="transmembrane region" description="Helical" evidence="5">
    <location>
        <begin position="270"/>
        <end position="290"/>
    </location>
</feature>
<dbReference type="PANTHER" id="PTHR11432">
    <property type="entry name" value="NADH DEHYDROGENASE SUBUNIT 1"/>
    <property type="match status" value="1"/>
</dbReference>
<feature type="transmembrane region" description="Helical" evidence="5">
    <location>
        <begin position="15"/>
        <end position="37"/>
    </location>
</feature>
<dbReference type="GO" id="GO:0048038">
    <property type="term" value="F:quinone binding"/>
    <property type="evidence" value="ECO:0007669"/>
    <property type="project" value="UniProtKB-KW"/>
</dbReference>